<proteinExistence type="predicted"/>
<keyword evidence="1" id="KW-1133">Transmembrane helix</keyword>
<gene>
    <name evidence="3" type="ORF">P691DRAFT_775627</name>
</gene>
<protein>
    <recommendedName>
        <fullName evidence="2">DUF6533 domain-containing protein</fullName>
    </recommendedName>
</protein>
<dbReference type="InterPro" id="IPR045340">
    <property type="entry name" value="DUF6533"/>
</dbReference>
<keyword evidence="4" id="KW-1185">Reference proteome</keyword>
<organism evidence="3 4">
    <name type="scientific">Macrolepiota fuliginosa MF-IS2</name>
    <dbReference type="NCBI Taxonomy" id="1400762"/>
    <lineage>
        <taxon>Eukaryota</taxon>
        <taxon>Fungi</taxon>
        <taxon>Dikarya</taxon>
        <taxon>Basidiomycota</taxon>
        <taxon>Agaricomycotina</taxon>
        <taxon>Agaricomycetes</taxon>
        <taxon>Agaricomycetidae</taxon>
        <taxon>Agaricales</taxon>
        <taxon>Agaricineae</taxon>
        <taxon>Agaricaceae</taxon>
        <taxon>Macrolepiota</taxon>
    </lineage>
</organism>
<dbReference type="Pfam" id="PF20151">
    <property type="entry name" value="DUF6533"/>
    <property type="match status" value="1"/>
</dbReference>
<sequence length="260" mass="29155">MEAPNLVQALEELALGVERLRQVNSVNVASTTIMAFDWLLTFNMEFALIWNTKWNWTKILYLITRYMPFVDTSLVTYHQFRTTLPQPACKRIFDTTAFMFVTGMAIAELVFTLRTCAVWGKAKKLTWIVLSAYVATWSTIFIVLGFYVKNLTQRLRNSSSDAGTRSAFRVGMSSSIAHTTTGFPGCSDNDFLEGTLVSHLYKSFCRDGSVEYRDYGDKGARIREPGGALGDVLFVDFVINSVYPFSLGASSSNLNMLVVT</sequence>
<evidence type="ECO:0000256" key="1">
    <source>
        <dbReference type="SAM" id="Phobius"/>
    </source>
</evidence>
<reference evidence="3" key="1">
    <citation type="submission" date="2020-11" db="EMBL/GenBank/DDBJ databases">
        <authorList>
            <consortium name="DOE Joint Genome Institute"/>
            <person name="Ahrendt S."/>
            <person name="Riley R."/>
            <person name="Andreopoulos W."/>
            <person name="Labutti K."/>
            <person name="Pangilinan J."/>
            <person name="Ruiz-Duenas F.J."/>
            <person name="Barrasa J.M."/>
            <person name="Sanchez-Garcia M."/>
            <person name="Camarero S."/>
            <person name="Miyauchi S."/>
            <person name="Serrano A."/>
            <person name="Linde D."/>
            <person name="Babiker R."/>
            <person name="Drula E."/>
            <person name="Ayuso-Fernandez I."/>
            <person name="Pacheco R."/>
            <person name="Padilla G."/>
            <person name="Ferreira P."/>
            <person name="Barriuso J."/>
            <person name="Kellner H."/>
            <person name="Castanera R."/>
            <person name="Alfaro M."/>
            <person name="Ramirez L."/>
            <person name="Pisabarro A.G."/>
            <person name="Kuo A."/>
            <person name="Tritt A."/>
            <person name="Lipzen A."/>
            <person name="He G."/>
            <person name="Yan M."/>
            <person name="Ng V."/>
            <person name="Cullen D."/>
            <person name="Martin F."/>
            <person name="Rosso M.-N."/>
            <person name="Henrissat B."/>
            <person name="Hibbett D."/>
            <person name="Martinez A.T."/>
            <person name="Grigoriev I.V."/>
        </authorList>
    </citation>
    <scope>NUCLEOTIDE SEQUENCE</scope>
    <source>
        <strain evidence="3">MF-IS2</strain>
    </source>
</reference>
<name>A0A9P5XCG1_9AGAR</name>
<dbReference type="Proteomes" id="UP000807342">
    <property type="component" value="Unassembled WGS sequence"/>
</dbReference>
<accession>A0A9P5XCG1</accession>
<evidence type="ECO:0000313" key="4">
    <source>
        <dbReference type="Proteomes" id="UP000807342"/>
    </source>
</evidence>
<keyword evidence="1" id="KW-0812">Transmembrane</keyword>
<dbReference type="EMBL" id="MU151171">
    <property type="protein sequence ID" value="KAF9448155.1"/>
    <property type="molecule type" value="Genomic_DNA"/>
</dbReference>
<keyword evidence="1" id="KW-0472">Membrane</keyword>
<evidence type="ECO:0000313" key="3">
    <source>
        <dbReference type="EMBL" id="KAF9448155.1"/>
    </source>
</evidence>
<feature type="transmembrane region" description="Helical" evidence="1">
    <location>
        <begin position="92"/>
        <end position="113"/>
    </location>
</feature>
<feature type="domain" description="DUF6533" evidence="2">
    <location>
        <begin position="26"/>
        <end position="70"/>
    </location>
</feature>
<comment type="caution">
    <text evidence="3">The sequence shown here is derived from an EMBL/GenBank/DDBJ whole genome shotgun (WGS) entry which is preliminary data.</text>
</comment>
<dbReference type="AlphaFoldDB" id="A0A9P5XCG1"/>
<evidence type="ECO:0000259" key="2">
    <source>
        <dbReference type="Pfam" id="PF20151"/>
    </source>
</evidence>
<dbReference type="OrthoDB" id="3350812at2759"/>
<feature type="transmembrane region" description="Helical" evidence="1">
    <location>
        <begin position="125"/>
        <end position="148"/>
    </location>
</feature>